<comment type="similarity">
    <text evidence="2">Belongs to the krueppel C2H2-type zinc-finger protein family.</text>
</comment>
<dbReference type="PROSITE" id="PS50157">
    <property type="entry name" value="ZINC_FINGER_C2H2_2"/>
    <property type="match status" value="3"/>
</dbReference>
<evidence type="ECO:0000256" key="12">
    <source>
        <dbReference type="ARBA" id="ARBA00023163"/>
    </source>
</evidence>
<feature type="region of interest" description="Disordered" evidence="15">
    <location>
        <begin position="81"/>
        <end position="108"/>
    </location>
</feature>
<evidence type="ECO:0000256" key="10">
    <source>
        <dbReference type="ARBA" id="ARBA00023125"/>
    </source>
</evidence>
<evidence type="ECO:0000256" key="7">
    <source>
        <dbReference type="ARBA" id="ARBA00022833"/>
    </source>
</evidence>
<keyword evidence="13" id="KW-0539">Nucleus</keyword>
<dbReference type="GO" id="GO:0000981">
    <property type="term" value="F:DNA-binding transcription factor activity, RNA polymerase II-specific"/>
    <property type="evidence" value="ECO:0007669"/>
    <property type="project" value="TreeGrafter"/>
</dbReference>
<evidence type="ECO:0000256" key="4">
    <source>
        <dbReference type="ARBA" id="ARBA00022723"/>
    </source>
</evidence>
<dbReference type="CDD" id="cd22056">
    <property type="entry name" value="KLF1_2_4_N-like"/>
    <property type="match status" value="1"/>
</dbReference>
<dbReference type="Proteomes" id="UP000288216">
    <property type="component" value="Unassembled WGS sequence"/>
</dbReference>
<dbReference type="GO" id="GO:0000978">
    <property type="term" value="F:RNA polymerase II cis-regulatory region sequence-specific DNA binding"/>
    <property type="evidence" value="ECO:0007669"/>
    <property type="project" value="TreeGrafter"/>
</dbReference>
<evidence type="ECO:0000256" key="8">
    <source>
        <dbReference type="ARBA" id="ARBA00022843"/>
    </source>
</evidence>
<evidence type="ECO:0000256" key="3">
    <source>
        <dbReference type="ARBA" id="ARBA00022553"/>
    </source>
</evidence>
<dbReference type="Gene3D" id="3.30.160.60">
    <property type="entry name" value="Classic Zinc Finger"/>
    <property type="match status" value="3"/>
</dbReference>
<evidence type="ECO:0000256" key="13">
    <source>
        <dbReference type="ARBA" id="ARBA00023242"/>
    </source>
</evidence>
<evidence type="ECO:0000313" key="18">
    <source>
        <dbReference type="Proteomes" id="UP000288216"/>
    </source>
</evidence>
<reference evidence="17 18" key="1">
    <citation type="journal article" date="2018" name="Nat. Ecol. Evol.">
        <title>Shark genomes provide insights into elasmobranch evolution and the origin of vertebrates.</title>
        <authorList>
            <person name="Hara Y"/>
            <person name="Yamaguchi K"/>
            <person name="Onimaru K"/>
            <person name="Kadota M"/>
            <person name="Koyanagi M"/>
            <person name="Keeley SD"/>
            <person name="Tatsumi K"/>
            <person name="Tanaka K"/>
            <person name="Motone F"/>
            <person name="Kageyama Y"/>
            <person name="Nozu R"/>
            <person name="Adachi N"/>
            <person name="Nishimura O"/>
            <person name="Nakagawa R"/>
            <person name="Tanegashima C"/>
            <person name="Kiyatake I"/>
            <person name="Matsumoto R"/>
            <person name="Murakumo K"/>
            <person name="Nishida K"/>
            <person name="Terakita A"/>
            <person name="Kuratani S"/>
            <person name="Sato K"/>
            <person name="Hyodo S Kuraku.S."/>
        </authorList>
    </citation>
    <scope>NUCLEOTIDE SEQUENCE [LARGE SCALE GENOMIC DNA]</scope>
</reference>
<dbReference type="STRING" id="75743.A0A401NJX7"/>
<dbReference type="AlphaFoldDB" id="A0A401NJX7"/>
<dbReference type="OrthoDB" id="4748970at2759"/>
<keyword evidence="10" id="KW-0238">DNA-binding</keyword>
<evidence type="ECO:0000256" key="9">
    <source>
        <dbReference type="ARBA" id="ARBA00023015"/>
    </source>
</evidence>
<dbReference type="PANTHER" id="PTHR23235">
    <property type="entry name" value="KRUEPPEL-LIKE TRANSCRIPTION FACTOR"/>
    <property type="match status" value="1"/>
</dbReference>
<keyword evidence="11" id="KW-0010">Activator</keyword>
<comment type="subcellular location">
    <subcellularLocation>
        <location evidence="1">Nucleus</location>
    </subcellularLocation>
</comment>
<dbReference type="Pfam" id="PF00096">
    <property type="entry name" value="zf-C2H2"/>
    <property type="match status" value="3"/>
</dbReference>
<name>A0A401NJX7_SCYTO</name>
<dbReference type="GO" id="GO:0008270">
    <property type="term" value="F:zinc ion binding"/>
    <property type="evidence" value="ECO:0007669"/>
    <property type="project" value="UniProtKB-KW"/>
</dbReference>
<keyword evidence="3" id="KW-0597">Phosphoprotein</keyword>
<gene>
    <name evidence="17" type="ORF">scyTo_0012867</name>
</gene>
<evidence type="ECO:0000256" key="6">
    <source>
        <dbReference type="ARBA" id="ARBA00022771"/>
    </source>
</evidence>
<dbReference type="SMART" id="SM00355">
    <property type="entry name" value="ZnF_C2H2"/>
    <property type="match status" value="3"/>
</dbReference>
<dbReference type="InterPro" id="IPR013087">
    <property type="entry name" value="Znf_C2H2_type"/>
</dbReference>
<keyword evidence="8" id="KW-0832">Ubl conjugation</keyword>
<evidence type="ECO:0000256" key="15">
    <source>
        <dbReference type="SAM" id="MobiDB-lite"/>
    </source>
</evidence>
<feature type="domain" description="C2H2-type" evidence="16">
    <location>
        <begin position="412"/>
        <end position="435"/>
    </location>
</feature>
<dbReference type="FunFam" id="3.30.160.60:FF:000446">
    <property type="entry name" value="Zinc finger protein"/>
    <property type="match status" value="1"/>
</dbReference>
<dbReference type="FunFam" id="3.30.160.60:FF:000237">
    <property type="entry name" value="Krueppel-like factor 2"/>
    <property type="match status" value="1"/>
</dbReference>
<dbReference type="GO" id="GO:0005634">
    <property type="term" value="C:nucleus"/>
    <property type="evidence" value="ECO:0007669"/>
    <property type="project" value="UniProtKB-SubCell"/>
</dbReference>
<dbReference type="PROSITE" id="PS00028">
    <property type="entry name" value="ZINC_FINGER_C2H2_1"/>
    <property type="match status" value="3"/>
</dbReference>
<accession>A0A401NJX7</accession>
<dbReference type="GO" id="GO:0045893">
    <property type="term" value="P:positive regulation of DNA-templated transcription"/>
    <property type="evidence" value="ECO:0007669"/>
    <property type="project" value="UniProtKB-ARBA"/>
</dbReference>
<keyword evidence="7" id="KW-0862">Zinc</keyword>
<keyword evidence="12" id="KW-0804">Transcription</keyword>
<keyword evidence="6 14" id="KW-0863">Zinc-finger</keyword>
<evidence type="ECO:0000256" key="1">
    <source>
        <dbReference type="ARBA" id="ARBA00004123"/>
    </source>
</evidence>
<feature type="domain" description="C2H2-type" evidence="16">
    <location>
        <begin position="352"/>
        <end position="381"/>
    </location>
</feature>
<dbReference type="PANTHER" id="PTHR23235:SF175">
    <property type="entry name" value="C2H2-TYPE DOMAIN-CONTAINING PROTEIN"/>
    <property type="match status" value="1"/>
</dbReference>
<protein>
    <recommendedName>
        <fullName evidence="16">C2H2-type domain-containing protein</fullName>
    </recommendedName>
</protein>
<dbReference type="FunFam" id="3.30.160.60:FF:000018">
    <property type="entry name" value="Krueppel-like factor 15"/>
    <property type="match status" value="1"/>
</dbReference>
<comment type="caution">
    <text evidence="17">The sequence shown here is derived from an EMBL/GenBank/DDBJ whole genome shotgun (WGS) entry which is preliminary data.</text>
</comment>
<evidence type="ECO:0000259" key="16">
    <source>
        <dbReference type="PROSITE" id="PS50157"/>
    </source>
</evidence>
<feature type="domain" description="C2H2-type" evidence="16">
    <location>
        <begin position="382"/>
        <end position="411"/>
    </location>
</feature>
<keyword evidence="5" id="KW-0677">Repeat</keyword>
<sequence>MALADTMLPSIATFASHQTLMQKQTEIINRWKVEEPVSKCAYQIRPLNNAAFSSLEPPAVKKEDDELGKFVDLEFILSNTMGSESRSGGGHHSTYPLPETPESCSTVYDSDGSYPPSNNYGNNFAGSPNQSLVAELLTPDLPSSFSGGCELAQDFSIKAAMESTEYTELRTPNMGSAMQRAIPMEHIHHLGHKIKREPQSGQSCMLAGSPSECMGPMMDQKPSLPPMHHHQLQMHRHSLGHHRVAHSMPSGQMVSKDCQPLADMHRRSHLSVQQQYQLAYPPHYGHQVPAHFHGQFNVYRDPLKVPAAGMHGMMLTPPPSPLLDFFPPVGVPDDSKPKRGRRSWARKRTATHNCEFPGCGKMYTKSSHLKAHMRTHTGEKPYHCNWEGCGWKFARSDELTRHYRKHTGHRPFQCHLCERAFSRSDHLALHMKRHM</sequence>
<keyword evidence="4" id="KW-0479">Metal-binding</keyword>
<evidence type="ECO:0000256" key="2">
    <source>
        <dbReference type="ARBA" id="ARBA00006991"/>
    </source>
</evidence>
<evidence type="ECO:0000313" key="17">
    <source>
        <dbReference type="EMBL" id="GCB61173.1"/>
    </source>
</evidence>
<keyword evidence="18" id="KW-1185">Reference proteome</keyword>
<evidence type="ECO:0000256" key="5">
    <source>
        <dbReference type="ARBA" id="ARBA00022737"/>
    </source>
</evidence>
<dbReference type="InterPro" id="IPR036236">
    <property type="entry name" value="Znf_C2H2_sf"/>
</dbReference>
<evidence type="ECO:0000256" key="11">
    <source>
        <dbReference type="ARBA" id="ARBA00023159"/>
    </source>
</evidence>
<organism evidence="17 18">
    <name type="scientific">Scyliorhinus torazame</name>
    <name type="common">Cloudy catshark</name>
    <name type="synonym">Catulus torazame</name>
    <dbReference type="NCBI Taxonomy" id="75743"/>
    <lineage>
        <taxon>Eukaryota</taxon>
        <taxon>Metazoa</taxon>
        <taxon>Chordata</taxon>
        <taxon>Craniata</taxon>
        <taxon>Vertebrata</taxon>
        <taxon>Chondrichthyes</taxon>
        <taxon>Elasmobranchii</taxon>
        <taxon>Galeomorphii</taxon>
        <taxon>Galeoidea</taxon>
        <taxon>Carcharhiniformes</taxon>
        <taxon>Scyliorhinidae</taxon>
        <taxon>Scyliorhinus</taxon>
    </lineage>
</organism>
<dbReference type="SUPFAM" id="SSF57667">
    <property type="entry name" value="beta-beta-alpha zinc fingers"/>
    <property type="match status" value="2"/>
</dbReference>
<evidence type="ECO:0000256" key="14">
    <source>
        <dbReference type="PROSITE-ProRule" id="PRU00042"/>
    </source>
</evidence>
<dbReference type="EMBL" id="BFAA01006360">
    <property type="protein sequence ID" value="GCB61173.1"/>
    <property type="molecule type" value="Genomic_DNA"/>
</dbReference>
<proteinExistence type="inferred from homology"/>
<dbReference type="OMA" id="CVKQKRG"/>
<keyword evidence="9" id="KW-0805">Transcription regulation</keyword>